<protein>
    <recommendedName>
        <fullName evidence="4">NADP-dependent oxidoreductase domain-containing protein</fullName>
    </recommendedName>
</protein>
<evidence type="ECO:0000259" key="4">
    <source>
        <dbReference type="Pfam" id="PF00248"/>
    </source>
</evidence>
<keyword evidence="6" id="KW-1185">Reference proteome</keyword>
<dbReference type="Gene3D" id="3.20.20.100">
    <property type="entry name" value="NADP-dependent oxidoreductase domain"/>
    <property type="match status" value="1"/>
</dbReference>
<dbReference type="GO" id="GO:0051596">
    <property type="term" value="P:methylglyoxal catabolic process"/>
    <property type="evidence" value="ECO:0007669"/>
    <property type="project" value="TreeGrafter"/>
</dbReference>
<gene>
    <name evidence="5" type="ORF">HMPREF9156_00466</name>
</gene>
<dbReference type="CDD" id="cd19089">
    <property type="entry name" value="AKR_AKR14A1_2"/>
    <property type="match status" value="1"/>
</dbReference>
<dbReference type="eggNOG" id="COG0667">
    <property type="taxonomic scope" value="Bacteria"/>
</dbReference>
<sequence length="350" mass="38649">MDLTPRYNADDNRYDGRMPYSRCGKTGLKMPQVSLGLWHNFGDISDFAVMRQMCRTAFDAGITQFDLANNYGPEYGAAERNFGKIMAMDLKPYRDEMLVTTKAGFDMWPGPYGDCGSRKYLLASLDQSLGRLGLDYVDIFYSHRMDPDTPLEETMGALAQAVSSGKALYAGISNYDAAHTREAAALLKRLHTPFVINQVRYNIFDRHIENDGTEEDIRRGGLKAAAQEAGISLAVYSPLAQGLLTDRYLDGIPADSRAGHDPRFLHESDIRLRHNQILQLNDIARSRGQSLAQMALSWVLRDGPEGPVSTVIIGASRPSQILDCAKAVSQTAFSDDELAAIDRIAPKSAS</sequence>
<name>J0LMI9_9BIFI</name>
<evidence type="ECO:0000256" key="2">
    <source>
        <dbReference type="ARBA" id="ARBA00022857"/>
    </source>
</evidence>
<dbReference type="SUPFAM" id="SSF51430">
    <property type="entry name" value="NAD(P)-linked oxidoreductase"/>
    <property type="match status" value="1"/>
</dbReference>
<dbReference type="InterPro" id="IPR036812">
    <property type="entry name" value="NAD(P)_OxRdtase_dom_sf"/>
</dbReference>
<dbReference type="GO" id="GO:0016491">
    <property type="term" value="F:oxidoreductase activity"/>
    <property type="evidence" value="ECO:0007669"/>
    <property type="project" value="UniProtKB-KW"/>
</dbReference>
<comment type="similarity">
    <text evidence="1">Belongs to the shaker potassium channel beta subunit family.</text>
</comment>
<dbReference type="HOGENOM" id="CLU_023205_2_0_11"/>
<dbReference type="PANTHER" id="PTHR43150">
    <property type="entry name" value="HYPERKINETIC, ISOFORM M"/>
    <property type="match status" value="1"/>
</dbReference>
<dbReference type="EMBL" id="AGZS01000002">
    <property type="protein sequence ID" value="EJD65022.1"/>
    <property type="molecule type" value="Genomic_DNA"/>
</dbReference>
<dbReference type="InterPro" id="IPR023210">
    <property type="entry name" value="NADP_OxRdtase_dom"/>
</dbReference>
<dbReference type="AlphaFoldDB" id="J0LMI9"/>
<evidence type="ECO:0000313" key="5">
    <source>
        <dbReference type="EMBL" id="EJD65022.1"/>
    </source>
</evidence>
<dbReference type="OrthoDB" id="9768793at2"/>
<proteinExistence type="inferred from homology"/>
<reference evidence="5 6" key="1">
    <citation type="submission" date="2012-01" db="EMBL/GenBank/DDBJ databases">
        <title>The Genome Sequence of Scardovia wiggsiae F0424.</title>
        <authorList>
            <consortium name="The Broad Institute Genome Sequencing Platform"/>
            <person name="Earl A."/>
            <person name="Ward D."/>
            <person name="Feldgarden M."/>
            <person name="Gevers D."/>
            <person name="Izard J."/>
            <person name="Ganesan A."/>
            <person name="Baranova O.V."/>
            <person name="Blanton J.M."/>
            <person name="Tanner A.C."/>
            <person name="Mathney J."/>
            <person name="Dewhirst F.E."/>
            <person name="Young S.K."/>
            <person name="Zeng Q."/>
            <person name="Gargeya S."/>
            <person name="Fitzgerald M."/>
            <person name="Haas B."/>
            <person name="Abouelleil A."/>
            <person name="Alvarado L."/>
            <person name="Arachchi H.M."/>
            <person name="Berlin A."/>
            <person name="Chapman S.B."/>
            <person name="Gearin G."/>
            <person name="Goldberg J."/>
            <person name="Griggs A."/>
            <person name="Gujja S."/>
            <person name="Hansen M."/>
            <person name="Heiman D."/>
            <person name="Howarth C."/>
            <person name="Larimer J."/>
            <person name="Lui A."/>
            <person name="MacDonald P.J.P."/>
            <person name="McCowen C."/>
            <person name="Montmayeur A."/>
            <person name="Murphy C."/>
            <person name="Neiman D."/>
            <person name="Pearson M."/>
            <person name="Priest M."/>
            <person name="Roberts A."/>
            <person name="Saif S."/>
            <person name="Shea T."/>
            <person name="Sisk P."/>
            <person name="Stolte C."/>
            <person name="Sykes S."/>
            <person name="Wortman J."/>
            <person name="Nusbaum C."/>
            <person name="Birren B."/>
        </authorList>
    </citation>
    <scope>NUCLEOTIDE SEQUENCE [LARGE SCALE GENOMIC DNA]</scope>
    <source>
        <strain evidence="5 6">F0424</strain>
    </source>
</reference>
<evidence type="ECO:0000256" key="1">
    <source>
        <dbReference type="ARBA" id="ARBA00006515"/>
    </source>
</evidence>
<dbReference type="RefSeq" id="WP_007147533.1">
    <property type="nucleotide sequence ID" value="NZ_AKCI01000001.1"/>
</dbReference>
<evidence type="ECO:0000256" key="3">
    <source>
        <dbReference type="ARBA" id="ARBA00023002"/>
    </source>
</evidence>
<dbReference type="PANTHER" id="PTHR43150:SF4">
    <property type="entry name" value="L-GLYCERALDEHYDE 3-PHOSPHATE REDUCTASE"/>
    <property type="match status" value="1"/>
</dbReference>
<feature type="domain" description="NADP-dependent oxidoreductase" evidence="4">
    <location>
        <begin position="33"/>
        <end position="344"/>
    </location>
</feature>
<dbReference type="Proteomes" id="UP000006415">
    <property type="component" value="Unassembled WGS sequence"/>
</dbReference>
<keyword evidence="2" id="KW-0521">NADP</keyword>
<dbReference type="InterPro" id="IPR005399">
    <property type="entry name" value="K_chnl_volt-dep_bsu_KCNAB-rel"/>
</dbReference>
<dbReference type="STRING" id="857290.HMPREF9156_00466"/>
<evidence type="ECO:0000313" key="6">
    <source>
        <dbReference type="Proteomes" id="UP000006415"/>
    </source>
</evidence>
<comment type="caution">
    <text evidence="5">The sequence shown here is derived from an EMBL/GenBank/DDBJ whole genome shotgun (WGS) entry which is preliminary data.</text>
</comment>
<keyword evidence="3" id="KW-0560">Oxidoreductase</keyword>
<organism evidence="5 6">
    <name type="scientific">Scardovia wiggsiae F0424</name>
    <dbReference type="NCBI Taxonomy" id="857290"/>
    <lineage>
        <taxon>Bacteria</taxon>
        <taxon>Bacillati</taxon>
        <taxon>Actinomycetota</taxon>
        <taxon>Actinomycetes</taxon>
        <taxon>Bifidobacteriales</taxon>
        <taxon>Bifidobacteriaceae</taxon>
        <taxon>Scardovia</taxon>
    </lineage>
</organism>
<dbReference type="Pfam" id="PF00248">
    <property type="entry name" value="Aldo_ket_red"/>
    <property type="match status" value="1"/>
</dbReference>
<accession>J0LMI9</accession>